<dbReference type="Proteomes" id="UP000003233">
    <property type="component" value="Unassembled WGS sequence"/>
</dbReference>
<sequence length="127" mass="15267">MSSDKQNENTDIKEEKLTRKEYYRLKRDEFNKKIMEEVKKERQKEQRVFVDTVKKSVEANKIQDIKEADNVVMVYGLFELFSKMTDEEKKKLKKRSKEIEEVFLAERKARNKKKEEENLEAEVGNGE</sequence>
<evidence type="ECO:0000313" key="2">
    <source>
        <dbReference type="Proteomes" id="UP000003233"/>
    </source>
</evidence>
<dbReference type="EMBL" id="AGWJ02000035">
    <property type="protein sequence ID" value="EHO77193.1"/>
    <property type="molecule type" value="Genomic_DNA"/>
</dbReference>
<keyword evidence="2" id="KW-1185">Reference proteome</keyword>
<dbReference type="PATRIC" id="fig|457404.5.peg.3526"/>
<organism evidence="1 2">
    <name type="scientific">Fusobacterium ulcerans 12-1B</name>
    <dbReference type="NCBI Taxonomy" id="457404"/>
    <lineage>
        <taxon>Bacteria</taxon>
        <taxon>Fusobacteriati</taxon>
        <taxon>Fusobacteriota</taxon>
        <taxon>Fusobacteriia</taxon>
        <taxon>Fusobacteriales</taxon>
        <taxon>Fusobacteriaceae</taxon>
        <taxon>Fusobacterium</taxon>
    </lineage>
</organism>
<dbReference type="RefSeq" id="WP_008699448.1">
    <property type="nucleotide sequence ID" value="NZ_KE161012.1"/>
</dbReference>
<gene>
    <name evidence="1" type="ORF">HMPREF0402_03497</name>
</gene>
<dbReference type="AlphaFoldDB" id="H1PYK4"/>
<dbReference type="HOGENOM" id="CLU_1967355_0_0_0"/>
<proteinExistence type="predicted"/>
<comment type="caution">
    <text evidence="1">The sequence shown here is derived from an EMBL/GenBank/DDBJ whole genome shotgun (WGS) entry which is preliminary data.</text>
</comment>
<accession>H1PYK4</accession>
<name>H1PYK4_9FUSO</name>
<reference evidence="1 2" key="1">
    <citation type="submission" date="2012-07" db="EMBL/GenBank/DDBJ databases">
        <title>The Genome Sequence of Fusobacterium ulcerans 12_1B.</title>
        <authorList>
            <consortium name="The Broad Institute Genome Sequencing Platform"/>
            <person name="Earl A."/>
            <person name="Ward D."/>
            <person name="Feldgarden M."/>
            <person name="Gevers D."/>
            <person name="Strauss J."/>
            <person name="Ambrose C.E."/>
            <person name="Allen-Vercoe E."/>
            <person name="Walker B."/>
            <person name="Young S.K."/>
            <person name="Zeng Q."/>
            <person name="Gargeya S."/>
            <person name="Fitzgerald M."/>
            <person name="Haas B."/>
            <person name="Abouelleil A."/>
            <person name="Alvarado L."/>
            <person name="Arachchi H.M."/>
            <person name="Berlin A.M."/>
            <person name="Chapman S.B."/>
            <person name="Goldberg J."/>
            <person name="Griggs A."/>
            <person name="Gujja S."/>
            <person name="Hansen M."/>
            <person name="Howarth C."/>
            <person name="Imamovic A."/>
            <person name="Larimer J."/>
            <person name="McCowen C."/>
            <person name="Montmayeur A."/>
            <person name="Murphy C."/>
            <person name="Neiman D."/>
            <person name="Pearson M."/>
            <person name="Priest M."/>
            <person name="Roberts A."/>
            <person name="Saif S."/>
            <person name="Shea T."/>
            <person name="Sisk P."/>
            <person name="Sykes S."/>
            <person name="Wortman J."/>
            <person name="Nusbaum C."/>
            <person name="Birren B."/>
        </authorList>
    </citation>
    <scope>NUCLEOTIDE SEQUENCE [LARGE SCALE GENOMIC DNA]</scope>
    <source>
        <strain evidence="1 2">12_1B</strain>
    </source>
</reference>
<protein>
    <submittedName>
        <fullName evidence="1">Uncharacterized protein</fullName>
    </submittedName>
</protein>
<dbReference type="BioCyc" id="FSP457404-HMP:GTSQ-3552-MONOMER"/>
<evidence type="ECO:0000313" key="1">
    <source>
        <dbReference type="EMBL" id="EHO77193.1"/>
    </source>
</evidence>